<comment type="caution">
    <text evidence="5">The sequence shown here is derived from an EMBL/GenBank/DDBJ whole genome shotgun (WGS) entry which is preliminary data.</text>
</comment>
<dbReference type="Proteomes" id="UP000034711">
    <property type="component" value="Unassembled WGS sequence"/>
</dbReference>
<dbReference type="InterPro" id="IPR003439">
    <property type="entry name" value="ABC_transporter-like_ATP-bd"/>
</dbReference>
<name>A0A0G1ZV66_9BACT</name>
<dbReference type="SUPFAM" id="SSF52540">
    <property type="entry name" value="P-loop containing nucleoside triphosphate hydrolases"/>
    <property type="match status" value="2"/>
</dbReference>
<feature type="compositionally biased region" description="Basic and acidic residues" evidence="3">
    <location>
        <begin position="286"/>
        <end position="298"/>
    </location>
</feature>
<dbReference type="InterPro" id="IPR003593">
    <property type="entry name" value="AAA+_ATPase"/>
</dbReference>
<gene>
    <name evidence="5" type="ORF">UY77_C0031G0003</name>
</gene>
<dbReference type="PROSITE" id="PS00211">
    <property type="entry name" value="ABC_TRANSPORTER_1"/>
    <property type="match status" value="1"/>
</dbReference>
<dbReference type="InterPro" id="IPR027417">
    <property type="entry name" value="P-loop_NTPase"/>
</dbReference>
<feature type="region of interest" description="Disordered" evidence="3">
    <location>
        <begin position="278"/>
        <end position="306"/>
    </location>
</feature>
<evidence type="ECO:0000313" key="6">
    <source>
        <dbReference type="Proteomes" id="UP000034711"/>
    </source>
</evidence>
<dbReference type="Pfam" id="PF00005">
    <property type="entry name" value="ABC_tran"/>
    <property type="match status" value="2"/>
</dbReference>
<proteinExistence type="predicted"/>
<evidence type="ECO:0000259" key="4">
    <source>
        <dbReference type="PROSITE" id="PS50893"/>
    </source>
</evidence>
<feature type="domain" description="ABC transporter" evidence="4">
    <location>
        <begin position="2"/>
        <end position="250"/>
    </location>
</feature>
<dbReference type="PROSITE" id="PS50893">
    <property type="entry name" value="ABC_TRANSPORTER_2"/>
    <property type="match status" value="2"/>
</dbReference>
<sequence length="561" mass="61358">MINAQGLQKSYGTVSVLADVTFTLGDGQHAALVGHNGTGKTTILKILAGLVTADVGKVDFGPLARVGYLPQDTSAVGDETVFDYVRRVMGLDGLETEMNELSVRFEEPGVPERYAAAEAAFERVGGYGLERRVESMLAGLGMERVSLSSSVARLSSGQKSKVAMAALLLQDNDVLLLDEPTNNLDLPALAWLETFIHGSKATVLVVSHDRRFIDRIADKVIVLDWHTRRALVSNGTYSDYLIQSEKERARQLEAYLGQQEEIGRLSARAVQMKQRAAAGARWTGSDNDKHLRGFKRDQSSGSGRGAKAIERRIEQMQRVEKPFERDPLDIDIGEDLGVGDRTIRLVDVVAGRPGGFVVGPISQQAAFGERFGILGMNGVGKSTLLKTITGHLAPISGRVYVGGGVKMGDMLQEHDTLPRDLSPFAFLKERAGFDEPRTYALLARFGVSANIAKESIVTLSPGGRARVLIALFSALQKNVIVLDEPTNHLDLEAMDALESALEFYQGTIIIVSHDRYFLEKMRLDTLVELVDGHLQKIEDFAGYLRQAEERAKRLMHTNPSG</sequence>
<evidence type="ECO:0000256" key="3">
    <source>
        <dbReference type="SAM" id="MobiDB-lite"/>
    </source>
</evidence>
<evidence type="ECO:0000256" key="1">
    <source>
        <dbReference type="ARBA" id="ARBA00022741"/>
    </source>
</evidence>
<feature type="domain" description="ABC transporter" evidence="4">
    <location>
        <begin position="343"/>
        <end position="556"/>
    </location>
</feature>
<dbReference type="FunFam" id="3.40.50.300:FF:000011">
    <property type="entry name" value="Putative ABC transporter ATP-binding component"/>
    <property type="match status" value="1"/>
</dbReference>
<evidence type="ECO:0000256" key="2">
    <source>
        <dbReference type="ARBA" id="ARBA00022840"/>
    </source>
</evidence>
<dbReference type="CDD" id="cd03221">
    <property type="entry name" value="ABCF_EF-3"/>
    <property type="match status" value="2"/>
</dbReference>
<reference evidence="5 6" key="1">
    <citation type="journal article" date="2015" name="Nature">
        <title>rRNA introns, odd ribosomes, and small enigmatic genomes across a large radiation of phyla.</title>
        <authorList>
            <person name="Brown C.T."/>
            <person name="Hug L.A."/>
            <person name="Thomas B.C."/>
            <person name="Sharon I."/>
            <person name="Castelle C.J."/>
            <person name="Singh A."/>
            <person name="Wilkins M.J."/>
            <person name="Williams K.H."/>
            <person name="Banfield J.F."/>
        </authorList>
    </citation>
    <scope>NUCLEOTIDE SEQUENCE [LARGE SCALE GENOMIC DNA]</scope>
</reference>
<dbReference type="PANTHER" id="PTHR42855:SF2">
    <property type="entry name" value="DRUG RESISTANCE ABC TRANSPORTER,ATP-BINDING PROTEIN"/>
    <property type="match status" value="1"/>
</dbReference>
<keyword evidence="2" id="KW-0067">ATP-binding</keyword>
<dbReference type="SMART" id="SM00382">
    <property type="entry name" value="AAA"/>
    <property type="match status" value="2"/>
</dbReference>
<accession>A0A0G1ZV66</accession>
<dbReference type="EMBL" id="LCRI01000031">
    <property type="protein sequence ID" value="KKW32217.1"/>
    <property type="molecule type" value="Genomic_DNA"/>
</dbReference>
<dbReference type="AlphaFoldDB" id="A0A0G1ZV66"/>
<dbReference type="GO" id="GO:0016887">
    <property type="term" value="F:ATP hydrolysis activity"/>
    <property type="evidence" value="ECO:0007669"/>
    <property type="project" value="InterPro"/>
</dbReference>
<protein>
    <submittedName>
        <fullName evidence="5">ABC transporter</fullName>
    </submittedName>
</protein>
<dbReference type="GO" id="GO:0005524">
    <property type="term" value="F:ATP binding"/>
    <property type="evidence" value="ECO:0007669"/>
    <property type="project" value="UniProtKB-KW"/>
</dbReference>
<dbReference type="InterPro" id="IPR017871">
    <property type="entry name" value="ABC_transporter-like_CS"/>
</dbReference>
<organism evidence="5 6">
    <name type="scientific">Candidatus Uhrbacteria bacterium GW2011_GWA2_53_10</name>
    <dbReference type="NCBI Taxonomy" id="1618980"/>
    <lineage>
        <taxon>Bacteria</taxon>
        <taxon>Candidatus Uhriibacteriota</taxon>
    </lineage>
</organism>
<dbReference type="Gene3D" id="3.40.50.300">
    <property type="entry name" value="P-loop containing nucleotide triphosphate hydrolases"/>
    <property type="match status" value="2"/>
</dbReference>
<keyword evidence="1" id="KW-0547">Nucleotide-binding</keyword>
<dbReference type="InterPro" id="IPR051309">
    <property type="entry name" value="ABCF_ATPase"/>
</dbReference>
<evidence type="ECO:0000313" key="5">
    <source>
        <dbReference type="EMBL" id="KKW32217.1"/>
    </source>
</evidence>
<dbReference type="PANTHER" id="PTHR42855">
    <property type="entry name" value="ABC TRANSPORTER ATP-BINDING SUBUNIT"/>
    <property type="match status" value="1"/>
</dbReference>